<feature type="region of interest" description="Disordered" evidence="1">
    <location>
        <begin position="1"/>
        <end position="122"/>
    </location>
</feature>
<keyword evidence="3" id="KW-1185">Reference proteome</keyword>
<feature type="compositionally biased region" description="Low complexity" evidence="1">
    <location>
        <begin position="1"/>
        <end position="38"/>
    </location>
</feature>
<feature type="compositionally biased region" description="Polar residues" evidence="1">
    <location>
        <begin position="238"/>
        <end position="248"/>
    </location>
</feature>
<protein>
    <submittedName>
        <fullName evidence="2">SprA-related family</fullName>
    </submittedName>
</protein>
<feature type="compositionally biased region" description="Basic and acidic residues" evidence="1">
    <location>
        <begin position="284"/>
        <end position="293"/>
    </location>
</feature>
<feature type="compositionally biased region" description="Basic and acidic residues" evidence="1">
    <location>
        <begin position="252"/>
        <end position="272"/>
    </location>
</feature>
<feature type="compositionally biased region" description="Basic and acidic residues" evidence="1">
    <location>
        <begin position="228"/>
        <end position="237"/>
    </location>
</feature>
<evidence type="ECO:0000313" key="2">
    <source>
        <dbReference type="EMBL" id="SUJ07949.1"/>
    </source>
</evidence>
<accession>A0A380BXM8</accession>
<feature type="compositionally biased region" description="Low complexity" evidence="1">
    <location>
        <begin position="214"/>
        <end position="227"/>
    </location>
</feature>
<dbReference type="Pfam" id="PF12118">
    <property type="entry name" value="SprA-related"/>
    <property type="match status" value="1"/>
</dbReference>
<feature type="compositionally biased region" description="Low complexity" evidence="1">
    <location>
        <begin position="80"/>
        <end position="105"/>
    </location>
</feature>
<dbReference type="InterPro" id="IPR021973">
    <property type="entry name" value="SprA-related"/>
</dbReference>
<dbReference type="EMBL" id="UGYO01000002">
    <property type="protein sequence ID" value="SUJ07949.1"/>
    <property type="molecule type" value="Genomic_DNA"/>
</dbReference>
<evidence type="ECO:0000313" key="3">
    <source>
        <dbReference type="Proteomes" id="UP000254069"/>
    </source>
</evidence>
<name>A0A380BXM8_9GAMM</name>
<dbReference type="AlphaFoldDB" id="A0A380BXM8"/>
<proteinExistence type="predicted"/>
<evidence type="ECO:0000256" key="1">
    <source>
        <dbReference type="SAM" id="MobiDB-lite"/>
    </source>
</evidence>
<feature type="region of interest" description="Disordered" evidence="1">
    <location>
        <begin position="284"/>
        <end position="309"/>
    </location>
</feature>
<gene>
    <name evidence="2" type="ORF">NCTC10738_04017</name>
</gene>
<feature type="compositionally biased region" description="Polar residues" evidence="1">
    <location>
        <begin position="106"/>
        <end position="118"/>
    </location>
</feature>
<reference evidence="2 3" key="1">
    <citation type="submission" date="2018-06" db="EMBL/GenBank/DDBJ databases">
        <authorList>
            <consortium name="Pathogen Informatics"/>
            <person name="Doyle S."/>
        </authorList>
    </citation>
    <scope>NUCLEOTIDE SEQUENCE [LARGE SCALE GENOMIC DNA]</scope>
    <source>
        <strain evidence="2 3">NCTC10738</strain>
    </source>
</reference>
<feature type="compositionally biased region" description="Polar residues" evidence="1">
    <location>
        <begin position="46"/>
        <end position="79"/>
    </location>
</feature>
<feature type="region of interest" description="Disordered" evidence="1">
    <location>
        <begin position="190"/>
        <end position="272"/>
    </location>
</feature>
<sequence length="475" mass="48830">MVGALAGAGLTATAVSRRPNSSIANLSSGSSINQSPISANPAGKISASQNPSQENPSQISGVKPSSINPSQLNPSSGNQSPVNTSTANTSTVNTSSVNPSQVNSSLHQGSAAQHSEPQTVKPPREALVSLTKGALGAAALSSSGHWHGEVQASMPLVGTSTQASAFSGQGADIAGGPAIPVTLAGEAPEVPAFNGANTSANSMGGAGQDFDNTSGSSSSRSSSQAGSEVKEGDDRAARQSTGEPNKTSAAEPKPDEAQQKQQQNRESREQQALEREIDSLMKRDTQVRSHEQAHAAVGGIHAGQPTFEFEKGPDGKRYAVEGEVQIDVSVVNGDPLATMAKMKQVYAAAMAPVDPSMADIRVAAEAMRKYNQAREEAGTQRLAATPKPELSQNLLGAADPAAEKSAPSFDPKAGDSANFPIGLSRLMGAIAQQSNALNEQAFSPPKAELQLESGSVADVIAAEQQQAQRIRDESR</sequence>
<dbReference type="Proteomes" id="UP000254069">
    <property type="component" value="Unassembled WGS sequence"/>
</dbReference>
<organism evidence="2 3">
    <name type="scientific">Shewanella algae</name>
    <dbReference type="NCBI Taxonomy" id="38313"/>
    <lineage>
        <taxon>Bacteria</taxon>
        <taxon>Pseudomonadati</taxon>
        <taxon>Pseudomonadota</taxon>
        <taxon>Gammaproteobacteria</taxon>
        <taxon>Alteromonadales</taxon>
        <taxon>Shewanellaceae</taxon>
        <taxon>Shewanella</taxon>
    </lineage>
</organism>